<feature type="non-terminal residue" evidence="1">
    <location>
        <position position="1"/>
    </location>
</feature>
<dbReference type="EMBL" id="MU273478">
    <property type="protein sequence ID" value="KAI0035906.1"/>
    <property type="molecule type" value="Genomic_DNA"/>
</dbReference>
<comment type="caution">
    <text evidence="1">The sequence shown here is derived from an EMBL/GenBank/DDBJ whole genome shotgun (WGS) entry which is preliminary data.</text>
</comment>
<accession>A0ACB8QVL7</accession>
<name>A0ACB8QVL7_9AGAM</name>
<reference evidence="1" key="2">
    <citation type="journal article" date="2022" name="New Phytol.">
        <title>Evolutionary transition to the ectomycorrhizal habit in the genomes of a hyperdiverse lineage of mushroom-forming fungi.</title>
        <authorList>
            <person name="Looney B."/>
            <person name="Miyauchi S."/>
            <person name="Morin E."/>
            <person name="Drula E."/>
            <person name="Courty P.E."/>
            <person name="Kohler A."/>
            <person name="Kuo A."/>
            <person name="LaButti K."/>
            <person name="Pangilinan J."/>
            <person name="Lipzen A."/>
            <person name="Riley R."/>
            <person name="Andreopoulos W."/>
            <person name="He G."/>
            <person name="Johnson J."/>
            <person name="Nolan M."/>
            <person name="Tritt A."/>
            <person name="Barry K.W."/>
            <person name="Grigoriev I.V."/>
            <person name="Nagy L.G."/>
            <person name="Hibbett D."/>
            <person name="Henrissat B."/>
            <person name="Matheny P.B."/>
            <person name="Labbe J."/>
            <person name="Martin F.M."/>
        </authorList>
    </citation>
    <scope>NUCLEOTIDE SEQUENCE</scope>
    <source>
        <strain evidence="1">EC-137</strain>
    </source>
</reference>
<evidence type="ECO:0000313" key="1">
    <source>
        <dbReference type="EMBL" id="KAI0035906.1"/>
    </source>
</evidence>
<keyword evidence="2" id="KW-1185">Reference proteome</keyword>
<reference evidence="1" key="1">
    <citation type="submission" date="2021-02" db="EMBL/GenBank/DDBJ databases">
        <authorList>
            <consortium name="DOE Joint Genome Institute"/>
            <person name="Ahrendt S."/>
            <person name="Looney B.P."/>
            <person name="Miyauchi S."/>
            <person name="Morin E."/>
            <person name="Drula E."/>
            <person name="Courty P.E."/>
            <person name="Chicoki N."/>
            <person name="Fauchery L."/>
            <person name="Kohler A."/>
            <person name="Kuo A."/>
            <person name="Labutti K."/>
            <person name="Pangilinan J."/>
            <person name="Lipzen A."/>
            <person name="Riley R."/>
            <person name="Andreopoulos W."/>
            <person name="He G."/>
            <person name="Johnson J."/>
            <person name="Barry K.W."/>
            <person name="Grigoriev I.V."/>
            <person name="Nagy L."/>
            <person name="Hibbett D."/>
            <person name="Henrissat B."/>
            <person name="Matheny P.B."/>
            <person name="Labbe J."/>
            <person name="Martin F."/>
        </authorList>
    </citation>
    <scope>NUCLEOTIDE SEQUENCE</scope>
    <source>
        <strain evidence="1">EC-137</strain>
    </source>
</reference>
<feature type="non-terminal residue" evidence="1">
    <location>
        <position position="420"/>
    </location>
</feature>
<sequence>SLIQDPPRKLLLSSPVLQVANANTVKDRFLFLFTDILVVAKPMLQDADDTARASPGARRFVVKSVVRLRELRFSADRDDSPAAYQGGAITRHPLVRAFVAQFGKDPDHAITTFLDKSGAGDDPVTLGQLLFRTVDLNRAKLGEYLARRTSKVVLKAYINSFGFEGLRVDKALRAFLQSLHVPSPSKQTGALEYITDAFASRWYDANKNSITYDKDLAVRLVRALVQLDDVLHGGVFASSSPAPRVRSIRNVTTRDFREAFRRFDPRRLVQDDVLDAFYTAIRHEPLAHARPNAAALNIVFKRPVPPRLTYRVQSEPVIVRLPQTDAGLVVHLHGQDLLFDPPTLTFARTPEASFRMTGTSLGPKHVVFARGGTRALEYAGLPLSAPVIVERAFMRNTFQVAFASHAGEKRRYMFSVDDPV</sequence>
<gene>
    <name evidence="1" type="ORF">K488DRAFT_34084</name>
</gene>
<evidence type="ECO:0000313" key="2">
    <source>
        <dbReference type="Proteomes" id="UP000814128"/>
    </source>
</evidence>
<proteinExistence type="predicted"/>
<protein>
    <submittedName>
        <fullName evidence="1">Sec7 domain-containing protein</fullName>
    </submittedName>
</protein>
<organism evidence="1 2">
    <name type="scientific">Vararia minispora EC-137</name>
    <dbReference type="NCBI Taxonomy" id="1314806"/>
    <lineage>
        <taxon>Eukaryota</taxon>
        <taxon>Fungi</taxon>
        <taxon>Dikarya</taxon>
        <taxon>Basidiomycota</taxon>
        <taxon>Agaricomycotina</taxon>
        <taxon>Agaricomycetes</taxon>
        <taxon>Russulales</taxon>
        <taxon>Lachnocladiaceae</taxon>
        <taxon>Vararia</taxon>
    </lineage>
</organism>
<dbReference type="Proteomes" id="UP000814128">
    <property type="component" value="Unassembled WGS sequence"/>
</dbReference>